<dbReference type="Proteomes" id="UP000011083">
    <property type="component" value="Unassembled WGS sequence"/>
</dbReference>
<dbReference type="GO" id="GO:0004222">
    <property type="term" value="F:metalloendopeptidase activity"/>
    <property type="evidence" value="ECO:0007669"/>
    <property type="project" value="InterPro"/>
</dbReference>
<feature type="binding site" evidence="1">
    <location>
        <position position="318"/>
    </location>
    <ligand>
        <name>Zn(2+)</name>
        <dbReference type="ChEBI" id="CHEBI:29105"/>
        <note>catalytic</note>
    </ligand>
</feature>
<organism evidence="5 6">
    <name type="scientific">Acanthamoeba castellanii (strain ATCC 30010 / Neff)</name>
    <dbReference type="NCBI Taxonomy" id="1257118"/>
    <lineage>
        <taxon>Eukaryota</taxon>
        <taxon>Amoebozoa</taxon>
        <taxon>Discosea</taxon>
        <taxon>Longamoebia</taxon>
        <taxon>Centramoebida</taxon>
        <taxon>Acanthamoebidae</taxon>
        <taxon>Acanthamoeba</taxon>
    </lineage>
</organism>
<evidence type="ECO:0000256" key="3">
    <source>
        <dbReference type="SAM" id="SignalP"/>
    </source>
</evidence>
<evidence type="ECO:0000256" key="2">
    <source>
        <dbReference type="SAM" id="MobiDB-lite"/>
    </source>
</evidence>
<keyword evidence="1" id="KW-0479">Metal-binding</keyword>
<feature type="signal peptide" evidence="3">
    <location>
        <begin position="1"/>
        <end position="21"/>
    </location>
</feature>
<dbReference type="GO" id="GO:0006508">
    <property type="term" value="P:proteolysis"/>
    <property type="evidence" value="ECO:0007669"/>
    <property type="project" value="InterPro"/>
</dbReference>
<dbReference type="GO" id="GO:0030246">
    <property type="term" value="F:carbohydrate binding"/>
    <property type="evidence" value="ECO:0007669"/>
    <property type="project" value="InterPro"/>
</dbReference>
<feature type="active site" evidence="1">
    <location>
        <position position="309"/>
    </location>
</feature>
<gene>
    <name evidence="5" type="ORF">ACA1_379140</name>
</gene>
<dbReference type="Pfam" id="PF13582">
    <property type="entry name" value="Reprolysin_3"/>
    <property type="match status" value="1"/>
</dbReference>
<evidence type="ECO:0000313" key="6">
    <source>
        <dbReference type="Proteomes" id="UP000011083"/>
    </source>
</evidence>
<evidence type="ECO:0000259" key="4">
    <source>
        <dbReference type="PROSITE" id="PS50215"/>
    </source>
</evidence>
<dbReference type="Pfam" id="PF09478">
    <property type="entry name" value="CBM49"/>
    <property type="match status" value="1"/>
</dbReference>
<dbReference type="SUPFAM" id="SSF55486">
    <property type="entry name" value="Metalloproteases ('zincins'), catalytic domain"/>
    <property type="match status" value="1"/>
</dbReference>
<feature type="binding site" evidence="1">
    <location>
        <position position="308"/>
    </location>
    <ligand>
        <name>Zn(2+)</name>
        <dbReference type="ChEBI" id="CHEBI:29105"/>
        <note>catalytic</note>
    </ligand>
</feature>
<comment type="caution">
    <text evidence="1">Lacks conserved residue(s) required for the propagation of feature annotation.</text>
</comment>
<dbReference type="OrthoDB" id="20980at2759"/>
<reference evidence="5 6" key="1">
    <citation type="journal article" date="2013" name="Genome Biol.">
        <title>Genome of Acanthamoeba castellanii highlights extensive lateral gene transfer and early evolution of tyrosine kinase signaling.</title>
        <authorList>
            <person name="Clarke M."/>
            <person name="Lohan A.J."/>
            <person name="Liu B."/>
            <person name="Lagkouvardos I."/>
            <person name="Roy S."/>
            <person name="Zafar N."/>
            <person name="Bertelli C."/>
            <person name="Schilde C."/>
            <person name="Kianianmomeni A."/>
            <person name="Burglin T.R."/>
            <person name="Frech C."/>
            <person name="Turcotte B."/>
            <person name="Kopec K.O."/>
            <person name="Synnott J.M."/>
            <person name="Choo C."/>
            <person name="Paponov I."/>
            <person name="Finkler A."/>
            <person name="Soon Heng Tan C."/>
            <person name="Hutchins A.P."/>
            <person name="Weinmeier T."/>
            <person name="Rattei T."/>
            <person name="Chu J.S."/>
            <person name="Gimenez G."/>
            <person name="Irimia M."/>
            <person name="Rigden D.J."/>
            <person name="Fitzpatrick D.A."/>
            <person name="Lorenzo-Morales J."/>
            <person name="Bateman A."/>
            <person name="Chiu C.H."/>
            <person name="Tang P."/>
            <person name="Hegemann P."/>
            <person name="Fromm H."/>
            <person name="Raoult D."/>
            <person name="Greub G."/>
            <person name="Miranda-Saavedra D."/>
            <person name="Chen N."/>
            <person name="Nash P."/>
            <person name="Ginger M.L."/>
            <person name="Horn M."/>
            <person name="Schaap P."/>
            <person name="Caler L."/>
            <person name="Loftus B."/>
        </authorList>
    </citation>
    <scope>NUCLEOTIDE SEQUENCE [LARGE SCALE GENOMIC DNA]</scope>
    <source>
        <strain evidence="5 6">Neff</strain>
    </source>
</reference>
<dbReference type="InterPro" id="IPR024079">
    <property type="entry name" value="MetalloPept_cat_dom_sf"/>
</dbReference>
<keyword evidence="1" id="KW-0862">Zinc</keyword>
<proteinExistence type="predicted"/>
<dbReference type="GO" id="GO:0046872">
    <property type="term" value="F:metal ion binding"/>
    <property type="evidence" value="ECO:0007669"/>
    <property type="project" value="UniProtKB-KW"/>
</dbReference>
<dbReference type="InterPro" id="IPR019028">
    <property type="entry name" value="CBM_49"/>
</dbReference>
<dbReference type="KEGG" id="acan:ACA1_379140"/>
<dbReference type="PROSITE" id="PS51257">
    <property type="entry name" value="PROKAR_LIPOPROTEIN"/>
    <property type="match status" value="1"/>
</dbReference>
<dbReference type="GeneID" id="14916406"/>
<evidence type="ECO:0000313" key="5">
    <source>
        <dbReference type="EMBL" id="ELR15733.1"/>
    </source>
</evidence>
<dbReference type="Gene3D" id="3.40.390.10">
    <property type="entry name" value="Collagenase (Catalytic Domain)"/>
    <property type="match status" value="1"/>
</dbReference>
<evidence type="ECO:0000256" key="1">
    <source>
        <dbReference type="PROSITE-ProRule" id="PRU00276"/>
    </source>
</evidence>
<dbReference type="PROSITE" id="PS50215">
    <property type="entry name" value="ADAM_MEPRO"/>
    <property type="match status" value="1"/>
</dbReference>
<feature type="domain" description="Peptidase M12B" evidence="4">
    <location>
        <begin position="167"/>
        <end position="357"/>
    </location>
</feature>
<dbReference type="RefSeq" id="XP_004337746.1">
    <property type="nucleotide sequence ID" value="XM_004337698.1"/>
</dbReference>
<dbReference type="InterPro" id="IPR001590">
    <property type="entry name" value="Peptidase_M12B"/>
</dbReference>
<sequence>MRVSYACVFLLLALACSSALGACVKPTISQSRQTSWTDGLGVTYSVWSASIATGSNTISSLILSIDPAANSAPIDNIWELVPKPGNPSLYELPQWRQQNGGIAAGQSHNFGYTIRSAQAAPFQVSSWNCPGEANPSASASPSSQPSNPSASPSSQPSPSQPPQNTGAVCQSVLVVDNWVRRNLPGMTLEQIAQKYALYWADINKFYDIHFGINLNLTYVHVEDGSSFTETLDGQELLDSFTNGLRAGVFAGVPSGACLYHLITGRNPYGVGGLAWVNAACASNFGATGFSVDGQGDDEGNSVIGFAIHEIGHNLGGNHPDAYPASAGYTCSTNEDHQYLNPLNFISDCATQSIKSALPAFSCMWSLEANSRVSPQAIFCNEENAEGDCLTVAAHYGTEQCYNILPFNDAASSFQLFAGTTGAVGLQLFYDLDCFGNSVEVRQFYAPSMPAGFNNQVTSFKFIMQ</sequence>
<keyword evidence="6" id="KW-1185">Reference proteome</keyword>
<dbReference type="VEuPathDB" id="AmoebaDB:ACA1_379140"/>
<feature type="chain" id="PRO_5003990054" evidence="3">
    <location>
        <begin position="22"/>
        <end position="464"/>
    </location>
</feature>
<protein>
    <submittedName>
        <fullName evidence="5">Carbohydrate binding domain cbm49 protein</fullName>
    </submittedName>
</protein>
<feature type="binding site" evidence="1">
    <location>
        <position position="312"/>
    </location>
    <ligand>
        <name>Zn(2+)</name>
        <dbReference type="ChEBI" id="CHEBI:29105"/>
        <note>catalytic</note>
    </ligand>
</feature>
<name>L8GT02_ACACF</name>
<feature type="compositionally biased region" description="Low complexity" evidence="2">
    <location>
        <begin position="133"/>
        <end position="157"/>
    </location>
</feature>
<dbReference type="SMART" id="SM01063">
    <property type="entry name" value="CBM49"/>
    <property type="match status" value="1"/>
</dbReference>
<dbReference type="AlphaFoldDB" id="L8GT02"/>
<keyword evidence="3" id="KW-0732">Signal</keyword>
<feature type="region of interest" description="Disordered" evidence="2">
    <location>
        <begin position="130"/>
        <end position="166"/>
    </location>
</feature>
<dbReference type="Gene3D" id="2.60.20.10">
    <property type="entry name" value="Crystallins"/>
    <property type="match status" value="1"/>
</dbReference>
<accession>L8GT02</accession>
<dbReference type="EMBL" id="KB008025">
    <property type="protein sequence ID" value="ELR15733.1"/>
    <property type="molecule type" value="Genomic_DNA"/>
</dbReference>